<evidence type="ECO:0000313" key="1">
    <source>
        <dbReference type="EMBL" id="ABB17222.1"/>
    </source>
</evidence>
<organism evidence="1">
    <name type="scientific">Operophtera brumata cypovirus 19</name>
    <dbReference type="NCBI Taxonomy" id="352246"/>
    <lineage>
        <taxon>Viruses</taxon>
        <taxon>Riboviria</taxon>
        <taxon>Orthornavirae</taxon>
        <taxon>Duplornaviricota</taxon>
        <taxon>Resentoviricetes</taxon>
        <taxon>Reovirales</taxon>
        <taxon>Spinareoviridae</taxon>
        <taxon>Cypovirus</taxon>
    </lineage>
</organism>
<accession>Q30C68</accession>
<reference evidence="1" key="1">
    <citation type="journal article" date="2007" name="Virus Genes">
        <title>Characterisation and partial sequence analysis of two novel cypoviruses isolated from the winter moth Operophtera brumata (Lepidoptera: Geometridae).</title>
        <authorList>
            <person name="Graham R.I."/>
            <person name="Rao S."/>
            <person name="Sait S.M."/>
            <person name="Mertens P.P."/>
            <person name="Hails R.S."/>
            <person name="Possee R.D."/>
        </authorList>
    </citation>
    <scope>NUCLEOTIDE SEQUENCE</scope>
</reference>
<name>Q30C68_9REOV</name>
<sequence>MNSEQVPTLQLQNNEGLENLTNWLDEIEMDEKLSPGLIARTKIYPLKNKDNWNESPYLIDGPRPRDVIQIILNDVLEGNRKASILNTSDILEQGFVMRQEYLSPLEAAKLECSVLLTVSVCMNKRNAIFVDADSDVVIQNVILTTNEYDFYLYDGMNWYVTIADKGELNVLVPGEVISIEYSEYPTIDELEIIQLSPPILEQFDRKFCVTTIFDSVDMIRYQQIIKAEGDLDIAPIEVTPGMQTVYTLPAQQLSGLTDPQAHHEFYLHYHSKPEENISMRKRGYKVDGGYVEVFPTVDHDHVFNVASLPAVIAQPNFKSGWQGYKAFRACNVEIFEGKSEGQGMFKGTLSVYLCASKRHRAKYVIISPTYIEPLPAGALQYDVYEIERNGYWRFMTMRGIFNGRTDWISYLKRIASGVVVETARAAVKEFSEKYDSLEYNDLAEMSSMDVVTKNVKVMDAIDDDEIPENILWAQIPPLVRYGLCPRNYPNSRNLKCKRIHRFTARSIGHGMIQLACGFVTTLNSPTIHWHSCVV</sequence>
<proteinExistence type="predicted"/>
<protein>
    <submittedName>
        <fullName evidence="1">Uncharacterized protein</fullName>
    </submittedName>
</protein>
<dbReference type="EMBL" id="DQ192252">
    <property type="protein sequence ID" value="ABB17222.1"/>
    <property type="molecule type" value="Genomic_RNA"/>
</dbReference>